<dbReference type="Pfam" id="PF02958">
    <property type="entry name" value="EcKL"/>
    <property type="match status" value="1"/>
</dbReference>
<proteinExistence type="predicted"/>
<dbReference type="InterPro" id="IPR015897">
    <property type="entry name" value="CHK_kinase-like"/>
</dbReference>
<dbReference type="PANTHER" id="PTHR11012">
    <property type="entry name" value="PROTEIN KINASE-LIKE DOMAIN-CONTAINING"/>
    <property type="match status" value="1"/>
</dbReference>
<gene>
    <name evidence="2" type="ORF">GE061_015218</name>
</gene>
<keyword evidence="3" id="KW-1185">Reference proteome</keyword>
<sequence>MRGQSEGLDLKWLERVLIDESSSSKIIRIVGVEKAESAVPAGENYCSTIFRVKLRCEFECGDEKCISVIVKQVIPSEEKNLIIEMLPEVFKIEIEVYSVIFPLMEKLMAEFNDEREKLWCHFYGNSGNQAIVFEDLSESGFKTLRRTDWLSFEYSSTVLKNLARFHAMSKILMDRELIGKSNFPNNTMCNYDEFGQKLYAGPLEVLAEAMVDSWGHEWKEVSDRILLQVPFVAQKVNELANFIDDRYSVFSHGDLWTCNIMLKTGEDNTIESLRFLDFQLPFINSFIWDVIIFMFTSINPRVRRSKEHELLTVYHESLVQNLRLFNCQSYVPTMDDVTSEFERVSFLAFIFNMTFFPMSSSSKCKPFEIRKILDLTPQEVFDKNAFTDERLVPELKEDLRIYVDKGVI</sequence>
<evidence type="ECO:0000259" key="1">
    <source>
        <dbReference type="SMART" id="SM00587"/>
    </source>
</evidence>
<reference evidence="2" key="1">
    <citation type="journal article" date="2021" name="Mol. Ecol. Resour.">
        <title>Apolygus lucorum genome provides insights into omnivorousness and mesophyll feeding.</title>
        <authorList>
            <person name="Liu Y."/>
            <person name="Liu H."/>
            <person name="Wang H."/>
            <person name="Huang T."/>
            <person name="Liu B."/>
            <person name="Yang B."/>
            <person name="Yin L."/>
            <person name="Li B."/>
            <person name="Zhang Y."/>
            <person name="Zhang S."/>
            <person name="Jiang F."/>
            <person name="Zhang X."/>
            <person name="Ren Y."/>
            <person name="Wang B."/>
            <person name="Wang S."/>
            <person name="Lu Y."/>
            <person name="Wu K."/>
            <person name="Fan W."/>
            <person name="Wang G."/>
        </authorList>
    </citation>
    <scope>NUCLEOTIDE SEQUENCE</scope>
    <source>
        <strain evidence="2">12Hb</strain>
    </source>
</reference>
<dbReference type="Proteomes" id="UP000466442">
    <property type="component" value="Unassembled WGS sequence"/>
</dbReference>
<evidence type="ECO:0000313" key="2">
    <source>
        <dbReference type="EMBL" id="KAF6209471.1"/>
    </source>
</evidence>
<feature type="domain" description="CHK kinase-like" evidence="1">
    <location>
        <begin position="131"/>
        <end position="324"/>
    </location>
</feature>
<dbReference type="PANTHER" id="PTHR11012:SF56">
    <property type="entry name" value="CHK KINASE-LIKE DOMAIN-CONTAINING PROTEIN-RELATED"/>
    <property type="match status" value="1"/>
</dbReference>
<dbReference type="InterPro" id="IPR004119">
    <property type="entry name" value="EcKL"/>
</dbReference>
<dbReference type="SUPFAM" id="SSF56112">
    <property type="entry name" value="Protein kinase-like (PK-like)"/>
    <property type="match status" value="1"/>
</dbReference>
<accession>A0A8S9XMF4</accession>
<dbReference type="OrthoDB" id="8250698at2759"/>
<dbReference type="InterPro" id="IPR011009">
    <property type="entry name" value="Kinase-like_dom_sf"/>
</dbReference>
<organism evidence="2 3">
    <name type="scientific">Apolygus lucorum</name>
    <name type="common">Small green plant bug</name>
    <name type="synonym">Lygocoris lucorum</name>
    <dbReference type="NCBI Taxonomy" id="248454"/>
    <lineage>
        <taxon>Eukaryota</taxon>
        <taxon>Metazoa</taxon>
        <taxon>Ecdysozoa</taxon>
        <taxon>Arthropoda</taxon>
        <taxon>Hexapoda</taxon>
        <taxon>Insecta</taxon>
        <taxon>Pterygota</taxon>
        <taxon>Neoptera</taxon>
        <taxon>Paraneoptera</taxon>
        <taxon>Hemiptera</taxon>
        <taxon>Heteroptera</taxon>
        <taxon>Panheteroptera</taxon>
        <taxon>Cimicomorpha</taxon>
        <taxon>Miridae</taxon>
        <taxon>Mirini</taxon>
        <taxon>Apolygus</taxon>
    </lineage>
</organism>
<comment type="caution">
    <text evidence="2">The sequence shown here is derived from an EMBL/GenBank/DDBJ whole genome shotgun (WGS) entry which is preliminary data.</text>
</comment>
<name>A0A8S9XMF4_APOLU</name>
<dbReference type="SMART" id="SM00587">
    <property type="entry name" value="CHK"/>
    <property type="match status" value="1"/>
</dbReference>
<dbReference type="Gene3D" id="3.90.1200.10">
    <property type="match status" value="1"/>
</dbReference>
<evidence type="ECO:0000313" key="3">
    <source>
        <dbReference type="Proteomes" id="UP000466442"/>
    </source>
</evidence>
<dbReference type="EMBL" id="WIXP02000006">
    <property type="protein sequence ID" value="KAF6209471.1"/>
    <property type="molecule type" value="Genomic_DNA"/>
</dbReference>
<dbReference type="AlphaFoldDB" id="A0A8S9XMF4"/>
<protein>
    <recommendedName>
        <fullName evidence="1">CHK kinase-like domain-containing protein</fullName>
    </recommendedName>
</protein>